<reference evidence="8 9" key="1">
    <citation type="submission" date="2016-12" db="EMBL/GenBank/DDBJ databases">
        <title>Complete genome sequence of Microbacterium aurum KACC 15219.</title>
        <authorList>
            <person name="Jung Y."/>
            <person name="Shin J.-H."/>
            <person name="Lee Y.-J."/>
            <person name="Yi H."/>
            <person name="Bahn Y.-S."/>
            <person name="Kim J.F."/>
            <person name="Lee D.-W."/>
        </authorList>
    </citation>
    <scope>NUCLEOTIDE SEQUENCE [LARGE SCALE GENOMIC DNA]</scope>
    <source>
        <strain evidence="8 9">KACC 15219</strain>
    </source>
</reference>
<dbReference type="InterPro" id="IPR004603">
    <property type="entry name" value="DNA_mismatch_endonuc_vsr"/>
</dbReference>
<gene>
    <name evidence="8" type="ORF">BOH66_15310</name>
</gene>
<dbReference type="STRING" id="36805.BOH66_15310"/>
<keyword evidence="1" id="KW-0540">Nuclease</keyword>
<dbReference type="Pfam" id="PF04480">
    <property type="entry name" value="DUF559"/>
    <property type="match status" value="1"/>
</dbReference>
<evidence type="ECO:0000256" key="6">
    <source>
        <dbReference type="ARBA" id="ARBA00029466"/>
    </source>
</evidence>
<evidence type="ECO:0000256" key="4">
    <source>
        <dbReference type="ARBA" id="ARBA00022801"/>
    </source>
</evidence>
<organism evidence="8 9">
    <name type="scientific">Microbacterium aurum</name>
    <dbReference type="NCBI Taxonomy" id="36805"/>
    <lineage>
        <taxon>Bacteria</taxon>
        <taxon>Bacillati</taxon>
        <taxon>Actinomycetota</taxon>
        <taxon>Actinomycetes</taxon>
        <taxon>Micrococcales</taxon>
        <taxon>Microbacteriaceae</taxon>
        <taxon>Microbacterium</taxon>
    </lineage>
</organism>
<dbReference type="NCBIfam" id="TIGR00632">
    <property type="entry name" value="vsr"/>
    <property type="match status" value="1"/>
</dbReference>
<comment type="similarity">
    <text evidence="6">Belongs to the Vsr family.</text>
</comment>
<feature type="domain" description="DUF559" evidence="7">
    <location>
        <begin position="92"/>
        <end position="134"/>
    </location>
</feature>
<evidence type="ECO:0000259" key="7">
    <source>
        <dbReference type="Pfam" id="PF04480"/>
    </source>
</evidence>
<protein>
    <submittedName>
        <fullName evidence="8">Very short patch repair endonuclease</fullName>
    </submittedName>
</protein>
<keyword evidence="2 8" id="KW-0255">Endonuclease</keyword>
<evidence type="ECO:0000256" key="2">
    <source>
        <dbReference type="ARBA" id="ARBA00022759"/>
    </source>
</evidence>
<dbReference type="AlphaFoldDB" id="A0A1P8UBM4"/>
<dbReference type="GO" id="GO:0006298">
    <property type="term" value="P:mismatch repair"/>
    <property type="evidence" value="ECO:0007669"/>
    <property type="project" value="InterPro"/>
</dbReference>
<dbReference type="GO" id="GO:0004519">
    <property type="term" value="F:endonuclease activity"/>
    <property type="evidence" value="ECO:0007669"/>
    <property type="project" value="UniProtKB-KW"/>
</dbReference>
<evidence type="ECO:0000256" key="5">
    <source>
        <dbReference type="ARBA" id="ARBA00023204"/>
    </source>
</evidence>
<dbReference type="Gene3D" id="3.40.960.10">
    <property type="entry name" value="VSR Endonuclease"/>
    <property type="match status" value="1"/>
</dbReference>
<dbReference type="REBASE" id="190458">
    <property type="entry name" value="V.Mau15219ORF15305P"/>
</dbReference>
<evidence type="ECO:0000256" key="1">
    <source>
        <dbReference type="ARBA" id="ARBA00022722"/>
    </source>
</evidence>
<keyword evidence="4" id="KW-0378">Hydrolase</keyword>
<dbReference type="Pfam" id="PF03852">
    <property type="entry name" value="Vsr"/>
    <property type="match status" value="1"/>
</dbReference>
<evidence type="ECO:0000313" key="9">
    <source>
        <dbReference type="Proteomes" id="UP000187185"/>
    </source>
</evidence>
<sequence>MPDSWASSEHARLTMRANRARDTGPEIAVRSLLHTRGRRYRTHYRPVPGLRRTADIAFTRLKVVVFMDGCFWHGCPQHFVAPKTNSGYWGPKIEGNVARDRVTDRALSDAGWTVMRFWEHQAPDDVADQIERQLAELQEAIP</sequence>
<proteinExistence type="inferred from homology"/>
<dbReference type="SUPFAM" id="SSF52980">
    <property type="entry name" value="Restriction endonuclease-like"/>
    <property type="match status" value="1"/>
</dbReference>
<dbReference type="GO" id="GO:0016787">
    <property type="term" value="F:hydrolase activity"/>
    <property type="evidence" value="ECO:0007669"/>
    <property type="project" value="UniProtKB-KW"/>
</dbReference>
<dbReference type="KEGG" id="maur:BOH66_15310"/>
<dbReference type="InterPro" id="IPR007569">
    <property type="entry name" value="DUF559"/>
</dbReference>
<dbReference type="EMBL" id="CP018762">
    <property type="protein sequence ID" value="APZ35455.1"/>
    <property type="molecule type" value="Genomic_DNA"/>
</dbReference>
<dbReference type="InterPro" id="IPR011335">
    <property type="entry name" value="Restrct_endonuc-II-like"/>
</dbReference>
<dbReference type="RefSeq" id="WP_076691823.1">
    <property type="nucleotide sequence ID" value="NZ_CP018762.1"/>
</dbReference>
<dbReference type="Proteomes" id="UP000187185">
    <property type="component" value="Chromosome"/>
</dbReference>
<name>A0A1P8UBM4_9MICO</name>
<accession>A0A1P8UBM4</accession>
<dbReference type="OrthoDB" id="9801520at2"/>
<keyword evidence="9" id="KW-1185">Reference proteome</keyword>
<evidence type="ECO:0000256" key="3">
    <source>
        <dbReference type="ARBA" id="ARBA00022763"/>
    </source>
</evidence>
<dbReference type="CDD" id="cd00221">
    <property type="entry name" value="Vsr"/>
    <property type="match status" value="1"/>
</dbReference>
<evidence type="ECO:0000313" key="8">
    <source>
        <dbReference type="EMBL" id="APZ35455.1"/>
    </source>
</evidence>
<keyword evidence="3" id="KW-0227">DNA damage</keyword>
<keyword evidence="5" id="KW-0234">DNA repair</keyword>